<feature type="transmembrane region" description="Helical" evidence="1">
    <location>
        <begin position="1200"/>
        <end position="1220"/>
    </location>
</feature>
<feature type="transmembrane region" description="Helical" evidence="1">
    <location>
        <begin position="66"/>
        <end position="94"/>
    </location>
</feature>
<evidence type="ECO:0000313" key="2">
    <source>
        <dbReference type="EMBL" id="KAK1933605.1"/>
    </source>
</evidence>
<keyword evidence="1" id="KW-0472">Membrane</keyword>
<feature type="transmembrane region" description="Helical" evidence="1">
    <location>
        <begin position="539"/>
        <end position="562"/>
    </location>
</feature>
<organism evidence="2 3">
    <name type="scientific">Phytophthora citrophthora</name>
    <dbReference type="NCBI Taxonomy" id="4793"/>
    <lineage>
        <taxon>Eukaryota</taxon>
        <taxon>Sar</taxon>
        <taxon>Stramenopiles</taxon>
        <taxon>Oomycota</taxon>
        <taxon>Peronosporomycetes</taxon>
        <taxon>Peronosporales</taxon>
        <taxon>Peronosporaceae</taxon>
        <taxon>Phytophthora</taxon>
    </lineage>
</organism>
<gene>
    <name evidence="2" type="ORF">P3T76_011819</name>
</gene>
<evidence type="ECO:0000313" key="3">
    <source>
        <dbReference type="Proteomes" id="UP001259832"/>
    </source>
</evidence>
<feature type="transmembrane region" description="Helical" evidence="1">
    <location>
        <begin position="857"/>
        <end position="880"/>
    </location>
</feature>
<feature type="transmembrane region" description="Helical" evidence="1">
    <location>
        <begin position="1370"/>
        <end position="1392"/>
    </location>
</feature>
<protein>
    <submittedName>
        <fullName evidence="2">Uncharacterized protein</fullName>
    </submittedName>
</protein>
<evidence type="ECO:0000256" key="1">
    <source>
        <dbReference type="SAM" id="Phobius"/>
    </source>
</evidence>
<feature type="transmembrane region" description="Helical" evidence="1">
    <location>
        <begin position="434"/>
        <end position="455"/>
    </location>
</feature>
<accession>A0AAD9LEQ9</accession>
<keyword evidence="1" id="KW-0812">Transmembrane</keyword>
<keyword evidence="3" id="KW-1185">Reference proteome</keyword>
<sequence length="1576" mass="176724">MSFTCQSYFRSFPLHFASLTINYPMAQDAQPKAVPDRSMSTWSAHYFEQQKTLKEKQTFTSKVRPAAIGAGIAVFGRIVLMPVMLLTVFCYTGYLSDGTFLIEYKDSYFAYSQMDLVMTGGCTPCHTYCKRVLHQMATFNHEALMSKPTFEDLYTATSWNYSLIGSDGLALADRLEASGAICSGGVDEWGSPLSIITGTAAEVVEIIQLLNLSVTPLELAEAKKGIETANECVTKWAVEGHLRLFMFQAVKNSIDYSSIPAADFNVYPEYADCRPVVPTKGLTGEKLALATAGEDLVEVVPDILKLFPFSFTSSLPQVSREVATTSATVYNVKSVTQSLFRGYYGGCRVNTVNSTGVYIEDSCTIVKHWANYGLMLQAPDDIPVCTTGSDSICIHNYYNSLWEWVTGTDETPDRALMKISVFRNRYADTVNLSVLPGMVMVQMLLMGIISLYQIMSHKQSVLLTQIWAYRCQNGRMQVLYLAQVTYHLIYNSDLYYVGLVTGTLTVESVANLTLSFFIFSYSFVNLAKARSGEQQLDRYFRLTWETMQILITTAVAILLYSIRSKSLSWIVDYNGQLLRKTTVLGKKYCGLHDSCFLMNVNLAVVVAVISSALGLVALSASYFVQKRYGKKLSNVQTPTPSKKVAIQAKGANRYIIHNSSSAEISQFGKKEEKKVESGEDETLPPLTTFEENCLGSPFTRLFKDCDDFATVTYMGKRCTSVEALLLTGYLFYGQHVYQAGSVVLLLLARLIPRKLLRTFNVLLIRWYMDPENGCLTHALSCTWFAASAENYKISEATPPKRSSFVRESLTKAKAWTQSNLIQPQRTDSTWSITYYEQEKERKRKTERWYRQLRPASIGAYLAIGGRIVVAPLMMLIVFIFTDYLTTGTFLIEAKDSYFAFSEMDLVMSGGCTPCHVECKKVLHQMATFHHEALMSKPTFEDLLEASGAICSGGVDEWGSPLSIITGEAEEIVEIIETLQLSVDPQQVLEAKKGIELKHKCITKWAVEGHLRLFKFQAVKNSVDYSSIPAADFNVFPEYTECRPNVENEDVGGEKLALSTGGEDMVLVVPDLLKLFPYSFSSSIPTVSRTVATSSPTVYPTKSVTQSLFRAYYSGCRVRTVNTTGIYVEDTCTLSKRWQNYGLMLQAPDDLPVCSTGPSSICIHNYYNSLWEWVTGTDDTPGRALMKISVFRNRYADTVDLSVLPGMVVLQMLLMGMVSLYQIMSHKRSVLLTQIWAYRCQNGRMQVLYLAQVAYHLAHNSDTYYVGLVTGTLTVESLANLSFSFFAFSYSFINLLKARSGVQKLDRHFRLTWEIMQVIITTGIAVVLHSSYLTSLPWVVDYNGKLLRKTTVEGAKYCGLHDSCIVMRLNLAIMAVIASTLFGLIALSASYMVQKHSSPWVHLTHSLRRIRLGSHVKSFEGPKTALEKVSRGQIPHISVLPRARFAIKAKRVGPDAHPIATTRTTFEEFCLGSEFTKLFMDCDDFAYVTFMDKRCTSVEALLLTGYLFYGKHVYQAPSVVLLLLARLFPPKFLRTFNILLLRWWVHPQHGTLTHALSCTWYTASEENYWISEATPIS</sequence>
<feature type="transmembrane region" description="Helical" evidence="1">
    <location>
        <begin position="602"/>
        <end position="624"/>
    </location>
</feature>
<feature type="transmembrane region" description="Helical" evidence="1">
    <location>
        <begin position="1316"/>
        <end position="1339"/>
    </location>
</feature>
<dbReference type="Proteomes" id="UP001259832">
    <property type="component" value="Unassembled WGS sequence"/>
</dbReference>
<proteinExistence type="predicted"/>
<comment type="caution">
    <text evidence="2">The sequence shown here is derived from an EMBL/GenBank/DDBJ whole genome shotgun (WGS) entry which is preliminary data.</text>
</comment>
<dbReference type="EMBL" id="JASMQC010000028">
    <property type="protein sequence ID" value="KAK1933605.1"/>
    <property type="molecule type" value="Genomic_DNA"/>
</dbReference>
<reference evidence="2" key="1">
    <citation type="submission" date="2023-08" db="EMBL/GenBank/DDBJ databases">
        <title>Reference Genome Resource for the Citrus Pathogen Phytophthora citrophthora.</title>
        <authorList>
            <person name="Moller H."/>
            <person name="Coetzee B."/>
            <person name="Rose L.J."/>
            <person name="Van Niekerk J.M."/>
        </authorList>
    </citation>
    <scope>NUCLEOTIDE SEQUENCE</scope>
    <source>
        <strain evidence="2">STE-U-9442</strain>
    </source>
</reference>
<name>A0AAD9LEQ9_9STRA</name>
<keyword evidence="1" id="KW-1133">Transmembrane helix</keyword>